<feature type="transmembrane region" description="Helical" evidence="5">
    <location>
        <begin position="62"/>
        <end position="81"/>
    </location>
</feature>
<dbReference type="Proteomes" id="UP000620064">
    <property type="component" value="Unassembled WGS sequence"/>
</dbReference>
<evidence type="ECO:0000256" key="2">
    <source>
        <dbReference type="ARBA" id="ARBA00022692"/>
    </source>
</evidence>
<feature type="domain" description="RDD" evidence="6">
    <location>
        <begin position="18"/>
        <end position="150"/>
    </location>
</feature>
<feature type="transmembrane region" description="Helical" evidence="5">
    <location>
        <begin position="117"/>
        <end position="138"/>
    </location>
</feature>
<evidence type="ECO:0000313" key="8">
    <source>
        <dbReference type="Proteomes" id="UP000620064"/>
    </source>
</evidence>
<dbReference type="EMBL" id="BMLV01000002">
    <property type="protein sequence ID" value="GGP02874.1"/>
    <property type="molecule type" value="Genomic_DNA"/>
</dbReference>
<keyword evidence="3 5" id="KW-1133">Transmembrane helix</keyword>
<dbReference type="PANTHER" id="PTHR38480:SF1">
    <property type="entry name" value="SLR0254 PROTEIN"/>
    <property type="match status" value="1"/>
</dbReference>
<keyword evidence="2 5" id="KW-0812">Transmembrane</keyword>
<comment type="subcellular location">
    <subcellularLocation>
        <location evidence="1">Membrane</location>
        <topology evidence="1">Multi-pass membrane protein</topology>
    </subcellularLocation>
</comment>
<dbReference type="Pfam" id="PF06271">
    <property type="entry name" value="RDD"/>
    <property type="match status" value="1"/>
</dbReference>
<comment type="caution">
    <text evidence="7">The sequence shown here is derived from an EMBL/GenBank/DDBJ whole genome shotgun (WGS) entry which is preliminary data.</text>
</comment>
<evidence type="ECO:0000313" key="7">
    <source>
        <dbReference type="EMBL" id="GGP02874.1"/>
    </source>
</evidence>
<keyword evidence="8" id="KW-1185">Reference proteome</keyword>
<dbReference type="InterPro" id="IPR010432">
    <property type="entry name" value="RDD"/>
</dbReference>
<proteinExistence type="predicted"/>
<gene>
    <name evidence="7" type="ORF">GCM10010992_09020</name>
</gene>
<evidence type="ECO:0000256" key="3">
    <source>
        <dbReference type="ARBA" id="ARBA00022989"/>
    </source>
</evidence>
<evidence type="ECO:0000256" key="5">
    <source>
        <dbReference type="SAM" id="Phobius"/>
    </source>
</evidence>
<dbReference type="RefSeq" id="WP_188616902.1">
    <property type="nucleotide sequence ID" value="NZ_BMLV01000002.1"/>
</dbReference>
<organism evidence="7 8">
    <name type="scientific">Cloacibacterium rupense</name>
    <dbReference type="NCBI Taxonomy" id="517423"/>
    <lineage>
        <taxon>Bacteria</taxon>
        <taxon>Pseudomonadati</taxon>
        <taxon>Bacteroidota</taxon>
        <taxon>Flavobacteriia</taxon>
        <taxon>Flavobacteriales</taxon>
        <taxon>Weeksellaceae</taxon>
    </lineage>
</organism>
<accession>A0ABQ2NGN5</accession>
<feature type="transmembrane region" description="Helical" evidence="5">
    <location>
        <begin position="25"/>
        <end position="50"/>
    </location>
</feature>
<evidence type="ECO:0000256" key="4">
    <source>
        <dbReference type="ARBA" id="ARBA00023136"/>
    </source>
</evidence>
<evidence type="ECO:0000256" key="1">
    <source>
        <dbReference type="ARBA" id="ARBA00004141"/>
    </source>
</evidence>
<name>A0ABQ2NGN5_9FLAO</name>
<keyword evidence="4 5" id="KW-0472">Membrane</keyword>
<evidence type="ECO:0000259" key="6">
    <source>
        <dbReference type="Pfam" id="PF06271"/>
    </source>
</evidence>
<dbReference type="PANTHER" id="PTHR38480">
    <property type="entry name" value="SLR0254 PROTEIN"/>
    <property type="match status" value="1"/>
</dbReference>
<sequence length="250" mass="28724">MAQIEINTSQNVNLTFNVASIGERILAFFIDLLIKIAGMFVIFYSLFEIFNFETYTREWDDFSMYAVFILISLPFDFYTLAMESLMEGQTLGKKILKIKVVKVDGYQANFGDYLIRWTFRIIDVYISSGMVGLITMIVNKHNLRLGDIASGTAVISLKNNINISHTILEKISTDYVPTFPQVIALSDNDVRIIKENFIKAKNGQDRIIISRLTNKILETLKLNRDDIPLTESKFIDTVIKDYNFYTGKDF</sequence>
<protein>
    <submittedName>
        <fullName evidence="7">RDD family protein</fullName>
    </submittedName>
</protein>
<reference evidence="8" key="1">
    <citation type="journal article" date="2019" name="Int. J. Syst. Evol. Microbiol.">
        <title>The Global Catalogue of Microorganisms (GCM) 10K type strain sequencing project: providing services to taxonomists for standard genome sequencing and annotation.</title>
        <authorList>
            <consortium name="The Broad Institute Genomics Platform"/>
            <consortium name="The Broad Institute Genome Sequencing Center for Infectious Disease"/>
            <person name="Wu L."/>
            <person name="Ma J."/>
        </authorList>
    </citation>
    <scope>NUCLEOTIDE SEQUENCE [LARGE SCALE GENOMIC DNA]</scope>
    <source>
        <strain evidence="8">CGMCC 1.7656</strain>
    </source>
</reference>